<dbReference type="InterPro" id="IPR037294">
    <property type="entry name" value="ABC_BtuC-like"/>
</dbReference>
<dbReference type="SUPFAM" id="SSF81345">
    <property type="entry name" value="ABC transporter involved in vitamin B12 uptake, BtuC"/>
    <property type="match status" value="1"/>
</dbReference>
<comment type="similarity">
    <text evidence="2">Belongs to the binding-protein-dependent transport system permease family. FecCD subfamily.</text>
</comment>
<gene>
    <name evidence="9" type="ORF">PJV93_05940</name>
</gene>
<evidence type="ECO:0000313" key="10">
    <source>
        <dbReference type="Proteomes" id="UP001170364"/>
    </source>
</evidence>
<evidence type="ECO:0000256" key="3">
    <source>
        <dbReference type="ARBA" id="ARBA00022448"/>
    </source>
</evidence>
<evidence type="ECO:0000313" key="9">
    <source>
        <dbReference type="EMBL" id="MDN5123449.1"/>
    </source>
</evidence>
<feature type="transmembrane region" description="Helical" evidence="8">
    <location>
        <begin position="77"/>
        <end position="96"/>
    </location>
</feature>
<dbReference type="InterPro" id="IPR000522">
    <property type="entry name" value="ABC_transptr_permease_BtuC"/>
</dbReference>
<dbReference type="EMBL" id="JAQJJG010000005">
    <property type="protein sequence ID" value="MDN5123449.1"/>
    <property type="molecule type" value="Genomic_DNA"/>
</dbReference>
<evidence type="ECO:0000256" key="8">
    <source>
        <dbReference type="SAM" id="Phobius"/>
    </source>
</evidence>
<evidence type="ECO:0000256" key="2">
    <source>
        <dbReference type="ARBA" id="ARBA00007935"/>
    </source>
</evidence>
<evidence type="ECO:0000256" key="6">
    <source>
        <dbReference type="ARBA" id="ARBA00022989"/>
    </source>
</evidence>
<dbReference type="Gene3D" id="1.10.3470.10">
    <property type="entry name" value="ABC transporter involved in vitamin B12 uptake, BtuC"/>
    <property type="match status" value="1"/>
</dbReference>
<dbReference type="Proteomes" id="UP001170364">
    <property type="component" value="Unassembled WGS sequence"/>
</dbReference>
<feature type="transmembrane region" description="Helical" evidence="8">
    <location>
        <begin position="102"/>
        <end position="123"/>
    </location>
</feature>
<feature type="transmembrane region" description="Helical" evidence="8">
    <location>
        <begin position="296"/>
        <end position="313"/>
    </location>
</feature>
<feature type="transmembrane region" description="Helical" evidence="8">
    <location>
        <begin position="135"/>
        <end position="156"/>
    </location>
</feature>
<feature type="transmembrane region" description="Helical" evidence="8">
    <location>
        <begin position="176"/>
        <end position="198"/>
    </location>
</feature>
<dbReference type="PANTHER" id="PTHR30472">
    <property type="entry name" value="FERRIC ENTEROBACTIN TRANSPORT SYSTEM PERMEASE PROTEIN"/>
    <property type="match status" value="1"/>
</dbReference>
<keyword evidence="7 8" id="KW-0472">Membrane</keyword>
<evidence type="ECO:0000256" key="1">
    <source>
        <dbReference type="ARBA" id="ARBA00004651"/>
    </source>
</evidence>
<evidence type="ECO:0000256" key="7">
    <source>
        <dbReference type="ARBA" id="ARBA00023136"/>
    </source>
</evidence>
<keyword evidence="3" id="KW-0813">Transport</keyword>
<dbReference type="AlphaFoldDB" id="A0AAW7QCB8"/>
<proteinExistence type="inferred from homology"/>
<keyword evidence="4" id="KW-1003">Cell membrane</keyword>
<reference evidence="9" key="2">
    <citation type="submission" date="2023-01" db="EMBL/GenBank/DDBJ databases">
        <authorList>
            <person name="Uljanovas D."/>
        </authorList>
    </citation>
    <scope>NUCLEOTIDE SEQUENCE</scope>
    <source>
        <strain evidence="9">S41</strain>
    </source>
</reference>
<feature type="transmembrane region" description="Helical" evidence="8">
    <location>
        <begin position="219"/>
        <end position="238"/>
    </location>
</feature>
<sequence>MKAFLYILGLIIIFISPFLGETQISIKDIFEFSNSSNMVFWDLRVARVILAFFVGGILALSGLIFQIIFKNELITPYTLGIASGTTLFTAIGIILLPTLYIFISSILGSLFTILVLYIISKIINKTSIGSSTNSILLIGIALSYFYASALMLVFYMSSLQENYSIVRFTLGSLDTVGFSNSFVIFFVSIVFYVIIYLYKNKIKLLLISNDMAFLKGLNVDKTNLTLLVVVSLCVGITISFTGPIGFIGLVIPHIVKIIYKKSAEKLFFPTFFFGGVFLVFSDLISRNLNTDSTLPIGVVTAFIGAPFFIYLLIKRDKRIY</sequence>
<dbReference type="GO" id="GO:0022857">
    <property type="term" value="F:transmembrane transporter activity"/>
    <property type="evidence" value="ECO:0007669"/>
    <property type="project" value="InterPro"/>
</dbReference>
<comment type="subcellular location">
    <subcellularLocation>
        <location evidence="1">Cell membrane</location>
        <topology evidence="1">Multi-pass membrane protein</topology>
    </subcellularLocation>
</comment>
<dbReference type="Pfam" id="PF01032">
    <property type="entry name" value="FecCD"/>
    <property type="match status" value="1"/>
</dbReference>
<comment type="caution">
    <text evidence="9">The sequence shown here is derived from an EMBL/GenBank/DDBJ whole genome shotgun (WGS) entry which is preliminary data.</text>
</comment>
<dbReference type="RefSeq" id="WP_301370391.1">
    <property type="nucleotide sequence ID" value="NZ_JAPZDJ010000001.1"/>
</dbReference>
<dbReference type="CDD" id="cd06550">
    <property type="entry name" value="TM_ABC_iron-siderophores_like"/>
    <property type="match status" value="1"/>
</dbReference>
<reference evidence="9" key="1">
    <citation type="journal article" date="2023" name="Microorganisms">
        <title>Genomic Characterization of Arcobacter butzleri Strains Isolated from Various Sources in Lithuania.</title>
        <authorList>
            <person name="Uljanovas D."/>
            <person name="Golz G."/>
            <person name="Fleischmann S."/>
            <person name="Kudirkiene E."/>
            <person name="Kasetiene N."/>
            <person name="Grineviciene A."/>
            <person name="Tamuleviciene E."/>
            <person name="Aksomaitiene J."/>
            <person name="Alter T."/>
            <person name="Malakauskas M."/>
        </authorList>
    </citation>
    <scope>NUCLEOTIDE SEQUENCE</scope>
    <source>
        <strain evidence="9">S41</strain>
    </source>
</reference>
<feature type="transmembrane region" description="Helical" evidence="8">
    <location>
        <begin position="44"/>
        <end position="65"/>
    </location>
</feature>
<name>A0AAW7QCB8_9BACT</name>
<keyword evidence="6 8" id="KW-1133">Transmembrane helix</keyword>
<dbReference type="GO" id="GO:0005886">
    <property type="term" value="C:plasma membrane"/>
    <property type="evidence" value="ECO:0007669"/>
    <property type="project" value="UniProtKB-SubCell"/>
</dbReference>
<feature type="transmembrane region" description="Helical" evidence="8">
    <location>
        <begin position="266"/>
        <end position="284"/>
    </location>
</feature>
<accession>A0AAW7QCB8</accession>
<dbReference type="GO" id="GO:0033214">
    <property type="term" value="P:siderophore-iron import into cell"/>
    <property type="evidence" value="ECO:0007669"/>
    <property type="project" value="TreeGrafter"/>
</dbReference>
<organism evidence="9 10">
    <name type="scientific">Aliarcobacter butzleri</name>
    <dbReference type="NCBI Taxonomy" id="28197"/>
    <lineage>
        <taxon>Bacteria</taxon>
        <taxon>Pseudomonadati</taxon>
        <taxon>Campylobacterota</taxon>
        <taxon>Epsilonproteobacteria</taxon>
        <taxon>Campylobacterales</taxon>
        <taxon>Arcobacteraceae</taxon>
        <taxon>Aliarcobacter</taxon>
    </lineage>
</organism>
<protein>
    <submittedName>
        <fullName evidence="9">Iron ABC transporter permease</fullName>
    </submittedName>
</protein>
<keyword evidence="5 8" id="KW-0812">Transmembrane</keyword>
<evidence type="ECO:0000256" key="5">
    <source>
        <dbReference type="ARBA" id="ARBA00022692"/>
    </source>
</evidence>
<evidence type="ECO:0000256" key="4">
    <source>
        <dbReference type="ARBA" id="ARBA00022475"/>
    </source>
</evidence>
<dbReference type="PANTHER" id="PTHR30472:SF25">
    <property type="entry name" value="ABC TRANSPORTER PERMEASE PROTEIN MJ0876-RELATED"/>
    <property type="match status" value="1"/>
</dbReference>